<accession>A0A0F2LT97</accession>
<organism evidence="1 2">
    <name type="scientific">Sporothrix schenckii 1099-18</name>
    <dbReference type="NCBI Taxonomy" id="1397361"/>
    <lineage>
        <taxon>Eukaryota</taxon>
        <taxon>Fungi</taxon>
        <taxon>Dikarya</taxon>
        <taxon>Ascomycota</taxon>
        <taxon>Pezizomycotina</taxon>
        <taxon>Sordariomycetes</taxon>
        <taxon>Sordariomycetidae</taxon>
        <taxon>Ophiostomatales</taxon>
        <taxon>Ophiostomataceae</taxon>
        <taxon>Sporothrix</taxon>
    </lineage>
</organism>
<protein>
    <submittedName>
        <fullName evidence="1">Uncharacterized protein</fullName>
    </submittedName>
</protein>
<evidence type="ECO:0000313" key="2">
    <source>
        <dbReference type="Proteomes" id="UP000033710"/>
    </source>
</evidence>
<reference evidence="1 2" key="1">
    <citation type="journal article" date="2014" name="BMC Genomics">
        <title>Comparative genomics of the major fungal agents of human and animal Sporotrichosis: Sporothrix schenckii and Sporothrix brasiliensis.</title>
        <authorList>
            <person name="Teixeira M.M."/>
            <person name="de Almeida L.G."/>
            <person name="Kubitschek-Barreira P."/>
            <person name="Alves F.L."/>
            <person name="Kioshima E.S."/>
            <person name="Abadio A.K."/>
            <person name="Fernandes L."/>
            <person name="Derengowski L.S."/>
            <person name="Ferreira K.S."/>
            <person name="Souza R.C."/>
            <person name="Ruiz J.C."/>
            <person name="de Andrade N.C."/>
            <person name="Paes H.C."/>
            <person name="Nicola A.M."/>
            <person name="Albuquerque P."/>
            <person name="Gerber A.L."/>
            <person name="Martins V.P."/>
            <person name="Peconick L.D."/>
            <person name="Neto A.V."/>
            <person name="Chaucanez C.B."/>
            <person name="Silva P.A."/>
            <person name="Cunha O.L."/>
            <person name="de Oliveira F.F."/>
            <person name="dos Santos T.C."/>
            <person name="Barros A.L."/>
            <person name="Soares M.A."/>
            <person name="de Oliveira L.M."/>
            <person name="Marini M.M."/>
            <person name="Villalobos-Duno H."/>
            <person name="Cunha M.M."/>
            <person name="de Hoog S."/>
            <person name="da Silveira J.F."/>
            <person name="Henrissat B."/>
            <person name="Nino-Vega G.A."/>
            <person name="Cisalpino P.S."/>
            <person name="Mora-Montes H.M."/>
            <person name="Almeida S.R."/>
            <person name="Stajich J.E."/>
            <person name="Lopes-Bezerra L.M."/>
            <person name="Vasconcelos A.T."/>
            <person name="Felipe M.S."/>
        </authorList>
    </citation>
    <scope>NUCLEOTIDE SEQUENCE [LARGE SCALE GENOMIC DNA]</scope>
    <source>
        <strain evidence="1 2">1099-18</strain>
    </source>
</reference>
<dbReference type="RefSeq" id="XP_016583383.1">
    <property type="nucleotide sequence ID" value="XM_016732480.1"/>
</dbReference>
<sequence>MQKMIPQAIHSPAAKATAIAFYPPCTQLAETPSLALRVVSASIARRRLRNSTCMLRTLAWRAGLCGSGGNNRRPGVGVDDVISWGTSP</sequence>
<dbReference type="Proteomes" id="UP000033710">
    <property type="component" value="Unassembled WGS sequence"/>
</dbReference>
<comment type="caution">
    <text evidence="1">The sequence shown here is derived from an EMBL/GenBank/DDBJ whole genome shotgun (WGS) entry which is preliminary data.</text>
</comment>
<proteinExistence type="predicted"/>
<dbReference type="GeneID" id="27667757"/>
<dbReference type="KEGG" id="ssck:SPSK_05743"/>
<name>A0A0F2LT97_SPOSC</name>
<dbReference type="EMBL" id="AXCR01000012">
    <property type="protein sequence ID" value="KJR80707.1"/>
    <property type="molecule type" value="Genomic_DNA"/>
</dbReference>
<gene>
    <name evidence="1" type="ORF">SPSK_05743</name>
</gene>
<dbReference type="AlphaFoldDB" id="A0A0F2LT97"/>
<dbReference type="VEuPathDB" id="FungiDB:SPSK_05743"/>
<reference evidence="1 2" key="2">
    <citation type="journal article" date="2015" name="Eukaryot. Cell">
        <title>Asexual propagation of a virulent clone complex in a human and feline outbreak of sporotrichosis.</title>
        <authorList>
            <person name="Teixeira Mde M."/>
            <person name="Rodrigues A.M."/>
            <person name="Tsui C.K."/>
            <person name="de Almeida L.G."/>
            <person name="Van Diepeningen A.D."/>
            <person name="van den Ende B.G."/>
            <person name="Fernandes G.F."/>
            <person name="Kano R."/>
            <person name="Hamelin R.C."/>
            <person name="Lopes-Bezerra L.M."/>
            <person name="Vasconcelos A.T."/>
            <person name="de Hoog S."/>
            <person name="de Camargo Z.P."/>
            <person name="Felipe M.S."/>
        </authorList>
    </citation>
    <scope>NUCLEOTIDE SEQUENCE [LARGE SCALE GENOMIC DNA]</scope>
    <source>
        <strain evidence="1 2">1099-18</strain>
    </source>
</reference>
<evidence type="ECO:0000313" key="1">
    <source>
        <dbReference type="EMBL" id="KJR80707.1"/>
    </source>
</evidence>